<evidence type="ECO:0000256" key="1">
    <source>
        <dbReference type="ARBA" id="ARBA00022801"/>
    </source>
</evidence>
<dbReference type="SUPFAM" id="SSF51556">
    <property type="entry name" value="Metallo-dependent hydrolases"/>
    <property type="match status" value="1"/>
</dbReference>
<dbReference type="PANTHER" id="PTHR43794:SF11">
    <property type="entry name" value="AMIDOHYDROLASE-RELATED DOMAIN-CONTAINING PROTEIN"/>
    <property type="match status" value="1"/>
</dbReference>
<dbReference type="InterPro" id="IPR032466">
    <property type="entry name" value="Metal_Hydrolase"/>
</dbReference>
<dbReference type="EMBL" id="VXKE01000006">
    <property type="protein sequence ID" value="KAA8710772.1"/>
    <property type="molecule type" value="Genomic_DNA"/>
</dbReference>
<name>A0A5M9QSQ1_9HELI</name>
<dbReference type="SUPFAM" id="SSF51338">
    <property type="entry name" value="Composite domain of metallo-dependent hydrolases"/>
    <property type="match status" value="1"/>
</dbReference>
<comment type="caution">
    <text evidence="3">The sequence shown here is derived from an EMBL/GenBank/DDBJ whole genome shotgun (WGS) entry which is preliminary data.</text>
</comment>
<dbReference type="InterPro" id="IPR011059">
    <property type="entry name" value="Metal-dep_hydrolase_composite"/>
</dbReference>
<feature type="domain" description="Amidohydrolase-related" evidence="2">
    <location>
        <begin position="94"/>
        <end position="475"/>
    </location>
</feature>
<dbReference type="PANTHER" id="PTHR43794">
    <property type="entry name" value="AMINOHYDROLASE SSNA-RELATED"/>
    <property type="match status" value="1"/>
</dbReference>
<dbReference type="Gene3D" id="2.30.40.10">
    <property type="entry name" value="Urease, subunit C, domain 1"/>
    <property type="match status" value="1"/>
</dbReference>
<evidence type="ECO:0000313" key="4">
    <source>
        <dbReference type="Proteomes" id="UP000323707"/>
    </source>
</evidence>
<evidence type="ECO:0000259" key="2">
    <source>
        <dbReference type="Pfam" id="PF01979"/>
    </source>
</evidence>
<gene>
    <name evidence="3" type="ORF">F4V45_02345</name>
</gene>
<accession>A0A5M9QSQ1</accession>
<sequence>MAMKIIGASVVFVCDRDFSIIRDGGVAYEGERIVEVGVYDELVAKYTKSPSDSKILELESGFCEPRNEKIESVFDSEPQKPTPILETEFFSGCVLLPALINAHIHFEFSSNSTSFVYGSFEGWLASVMSKRDDVLADMDKAIESTIEEQLDSGVGSVGAISSYGADMQALAQSALKVVYFSEAIGANPAALDMLLADFKARFFAAKGLASRSFFPAIALHAPYSVHSVLAKHVIAFAKETFDEKSCVKESSAKPATQAIANPCETFCTFSAHFLESNAERLWLESKNDANAPKGWFYDFYTQTLKIPRPAPYYTIQEFMELFSSTRASFVHCTALSSLESTFLAQGGHSLITCPRSNRLLGGSMLDLKKLDSRQNLGIGTDGASSNANTCMLDELRAGLFGMGGDLQALARVLLLAATRGGAKALGLANGTLESGRSADMAVFAIDGIVDSTQPEVHFILLANKVHRLLINGEQVR</sequence>
<dbReference type="GO" id="GO:0016810">
    <property type="term" value="F:hydrolase activity, acting on carbon-nitrogen (but not peptide) bonds"/>
    <property type="evidence" value="ECO:0007669"/>
    <property type="project" value="InterPro"/>
</dbReference>
<evidence type="ECO:0000313" key="3">
    <source>
        <dbReference type="EMBL" id="KAA8710772.1"/>
    </source>
</evidence>
<protein>
    <submittedName>
        <fullName evidence="3">Metal-dependent hydrolase</fullName>
    </submittedName>
</protein>
<dbReference type="NCBIfam" id="NF006269">
    <property type="entry name" value="PRK08418.1"/>
    <property type="match status" value="1"/>
</dbReference>
<dbReference type="Gene3D" id="3.20.20.140">
    <property type="entry name" value="Metal-dependent hydrolases"/>
    <property type="match status" value="1"/>
</dbReference>
<dbReference type="Proteomes" id="UP000323707">
    <property type="component" value="Unassembled WGS sequence"/>
</dbReference>
<proteinExistence type="predicted"/>
<dbReference type="InterPro" id="IPR006680">
    <property type="entry name" value="Amidohydro-rel"/>
</dbReference>
<keyword evidence="1 3" id="KW-0378">Hydrolase</keyword>
<reference evidence="3 4" key="1">
    <citation type="submission" date="2019-09" db="EMBL/GenBank/DDBJ databases">
        <title>Draft genome sequence of various Type strains from the CCUG.</title>
        <authorList>
            <person name="Pineiro-Iglesias B."/>
            <person name="Tunovic T."/>
            <person name="Unosson C."/>
            <person name="Inganas E."/>
            <person name="Ohlen M."/>
            <person name="Cardew S."/>
            <person name="Jensie-Markopoulos S."/>
            <person name="Salva-Serra F."/>
            <person name="Jaen-Luchoro D."/>
            <person name="Karlsson R."/>
            <person name="Svensson-Stadler L."/>
            <person name="Chun J."/>
            <person name="Moore E."/>
        </authorList>
    </citation>
    <scope>NUCLEOTIDE SEQUENCE [LARGE SCALE GENOMIC DNA]</scope>
    <source>
        <strain evidence="3 4">CCUG 32756T</strain>
    </source>
</reference>
<dbReference type="Pfam" id="PF01979">
    <property type="entry name" value="Amidohydro_1"/>
    <property type="match status" value="1"/>
</dbReference>
<dbReference type="AlphaFoldDB" id="A0A5M9QSQ1"/>
<organism evidence="3 4">
    <name type="scientific">Helicobacter canis</name>
    <dbReference type="NCBI Taxonomy" id="29419"/>
    <lineage>
        <taxon>Bacteria</taxon>
        <taxon>Pseudomonadati</taxon>
        <taxon>Campylobacterota</taxon>
        <taxon>Epsilonproteobacteria</taxon>
        <taxon>Campylobacterales</taxon>
        <taxon>Helicobacteraceae</taxon>
        <taxon>Helicobacter</taxon>
    </lineage>
</organism>
<dbReference type="InterPro" id="IPR050287">
    <property type="entry name" value="MTA/SAH_deaminase"/>
</dbReference>